<dbReference type="InterPro" id="IPR005119">
    <property type="entry name" value="LysR_subst-bd"/>
</dbReference>
<evidence type="ECO:0000313" key="3">
    <source>
        <dbReference type="EMBL" id="QNQ89948.1"/>
    </source>
</evidence>
<dbReference type="Pfam" id="PF03466">
    <property type="entry name" value="LysR_substrate"/>
    <property type="match status" value="1"/>
</dbReference>
<dbReference type="Proteomes" id="UP000516320">
    <property type="component" value="Chromosome"/>
</dbReference>
<feature type="domain" description="LysR substrate-binding" evidence="2">
    <location>
        <begin position="15"/>
        <end position="179"/>
    </location>
</feature>
<feature type="region of interest" description="Disordered" evidence="1">
    <location>
        <begin position="174"/>
        <end position="235"/>
    </location>
</feature>
<accession>A0A7H0SN23</accession>
<evidence type="ECO:0000313" key="4">
    <source>
        <dbReference type="Proteomes" id="UP000516320"/>
    </source>
</evidence>
<gene>
    <name evidence="3" type="ORF">GP475_04285</name>
</gene>
<dbReference type="CDD" id="cd05466">
    <property type="entry name" value="PBP2_LTTR_substrate"/>
    <property type="match status" value="1"/>
</dbReference>
<sequence length="235" mass="26322">MLSLAFVTGTQPDKWVRRYRDRTSHGPLSYHSDDDPLVLLTQRKVDAVLCRLPDSRINQDECFVVELYEEQPGVAVPKDSVFGEAAVAVTDHDIADEICHYQPVSGQPVDIGAIRTGLQIVAANVGVVLGPRPVLQLLSGKKIVDLEFCAPSWPATRVALVWWKDRDAPDIQDLVGIMKGRRPSSSRQEGASGRKPKKSAREKTLDKQRRRQRREGYRTSSMQKGKGRKGKRGRR</sequence>
<dbReference type="RefSeq" id="WP_187975406.1">
    <property type="nucleotide sequence ID" value="NZ_CP046884.1"/>
</dbReference>
<evidence type="ECO:0000256" key="1">
    <source>
        <dbReference type="SAM" id="MobiDB-lite"/>
    </source>
</evidence>
<keyword evidence="4" id="KW-1185">Reference proteome</keyword>
<dbReference type="AlphaFoldDB" id="A0A7H0SN23"/>
<dbReference type="SUPFAM" id="SSF53850">
    <property type="entry name" value="Periplasmic binding protein-like II"/>
    <property type="match status" value="1"/>
</dbReference>
<feature type="compositionally biased region" description="Basic residues" evidence="1">
    <location>
        <begin position="225"/>
        <end position="235"/>
    </location>
</feature>
<proteinExistence type="predicted"/>
<name>A0A7H0SN23_9CORY</name>
<organism evidence="3 4">
    <name type="scientific">Corynebacterium poyangense</name>
    <dbReference type="NCBI Taxonomy" id="2684405"/>
    <lineage>
        <taxon>Bacteria</taxon>
        <taxon>Bacillati</taxon>
        <taxon>Actinomycetota</taxon>
        <taxon>Actinomycetes</taxon>
        <taxon>Mycobacteriales</taxon>
        <taxon>Corynebacteriaceae</taxon>
        <taxon>Corynebacterium</taxon>
    </lineage>
</organism>
<evidence type="ECO:0000259" key="2">
    <source>
        <dbReference type="Pfam" id="PF03466"/>
    </source>
</evidence>
<dbReference type="KEGG" id="cpoy:GP475_04285"/>
<dbReference type="EMBL" id="CP046884">
    <property type="protein sequence ID" value="QNQ89948.1"/>
    <property type="molecule type" value="Genomic_DNA"/>
</dbReference>
<reference evidence="3 4" key="1">
    <citation type="submission" date="2019-12" db="EMBL/GenBank/DDBJ databases">
        <title>Corynebacterium sp. nov., isolated from feces of the Anser Albifrons in China.</title>
        <authorList>
            <person name="Liu Q."/>
        </authorList>
    </citation>
    <scope>NUCLEOTIDE SEQUENCE [LARGE SCALE GENOMIC DNA]</scope>
    <source>
        <strain evidence="3 4">4H37-19</strain>
    </source>
</reference>
<protein>
    <submittedName>
        <fullName evidence="3">LysR family transcriptional regulator</fullName>
    </submittedName>
</protein>